<dbReference type="SMART" id="SM00297">
    <property type="entry name" value="BROMO"/>
    <property type="match status" value="2"/>
</dbReference>
<dbReference type="GO" id="GO:0016586">
    <property type="term" value="C:RSC-type complex"/>
    <property type="evidence" value="ECO:0007669"/>
    <property type="project" value="InterPro"/>
</dbReference>
<dbReference type="PANTHER" id="PTHR16062:SF19">
    <property type="entry name" value="PROTEIN POLYBROMO-1"/>
    <property type="match status" value="1"/>
</dbReference>
<comment type="caution">
    <text evidence="11">The sequence shown here is derived from an EMBL/GenBank/DDBJ whole genome shotgun (WGS) entry which is preliminary data.</text>
</comment>
<accession>A0A167N7M9</accession>
<dbReference type="Pfam" id="PF22994">
    <property type="entry name" value="RSC4_Ig_like"/>
    <property type="match status" value="1"/>
</dbReference>
<evidence type="ECO:0000313" key="11">
    <source>
        <dbReference type="EMBL" id="OAA55226.1"/>
    </source>
</evidence>
<keyword evidence="4" id="KW-0805">Transcription regulation</keyword>
<dbReference type="InterPro" id="IPR001487">
    <property type="entry name" value="Bromodomain"/>
</dbReference>
<dbReference type="PANTHER" id="PTHR16062">
    <property type="entry name" value="SWI/SNF-RELATED"/>
    <property type="match status" value="1"/>
</dbReference>
<feature type="compositionally biased region" description="Polar residues" evidence="9">
    <location>
        <begin position="553"/>
        <end position="564"/>
    </location>
</feature>
<feature type="region of interest" description="Disordered" evidence="9">
    <location>
        <begin position="487"/>
        <end position="611"/>
    </location>
</feature>
<evidence type="ECO:0000256" key="6">
    <source>
        <dbReference type="ARBA" id="ARBA00023163"/>
    </source>
</evidence>
<feature type="compositionally biased region" description="Low complexity" evidence="9">
    <location>
        <begin position="536"/>
        <end position="549"/>
    </location>
</feature>
<dbReference type="AlphaFoldDB" id="A0A167N7M9"/>
<feature type="compositionally biased region" description="Acidic residues" evidence="9">
    <location>
        <begin position="211"/>
        <end position="236"/>
    </location>
</feature>
<dbReference type="InterPro" id="IPR037382">
    <property type="entry name" value="Rsc/polybromo"/>
</dbReference>
<reference evidence="11 12" key="1">
    <citation type="journal article" date="2016" name="Genome Biol. Evol.">
        <title>Divergent and convergent evolution of fungal pathogenicity.</title>
        <authorList>
            <person name="Shang Y."/>
            <person name="Xiao G."/>
            <person name="Zheng P."/>
            <person name="Cen K."/>
            <person name="Zhan S."/>
            <person name="Wang C."/>
        </authorList>
    </citation>
    <scope>NUCLEOTIDE SEQUENCE [LARGE SCALE GENOMIC DNA]</scope>
    <source>
        <strain evidence="11 12">RCEF 264</strain>
    </source>
</reference>
<dbReference type="STRING" id="1081102.A0A167N7M9"/>
<keyword evidence="5 8" id="KW-0103">Bromodomain</keyword>
<keyword evidence="7" id="KW-0539">Nucleus</keyword>
<dbReference type="PROSITE" id="PS50014">
    <property type="entry name" value="BROMODOMAIN_2"/>
    <property type="match status" value="2"/>
</dbReference>
<dbReference type="FunFam" id="1.20.920.10:FF:000083">
    <property type="entry name" value="WGS project CABT00000000 data, contig 2.8"/>
    <property type="match status" value="1"/>
</dbReference>
<dbReference type="CDD" id="cd04369">
    <property type="entry name" value="Bromodomain"/>
    <property type="match status" value="2"/>
</dbReference>
<feature type="domain" description="Bromo" evidence="10">
    <location>
        <begin position="387"/>
        <end position="466"/>
    </location>
</feature>
<feature type="compositionally biased region" description="Low complexity" evidence="9">
    <location>
        <begin position="574"/>
        <end position="588"/>
    </location>
</feature>
<protein>
    <submittedName>
        <fullName evidence="11">Bromodomain protein</fullName>
    </submittedName>
</protein>
<dbReference type="InterPro" id="IPR054551">
    <property type="entry name" value="RSC4_Ig-like"/>
</dbReference>
<dbReference type="GO" id="GO:0006338">
    <property type="term" value="P:chromatin remodeling"/>
    <property type="evidence" value="ECO:0007669"/>
    <property type="project" value="InterPro"/>
</dbReference>
<dbReference type="InterPro" id="IPR036427">
    <property type="entry name" value="Bromodomain-like_sf"/>
</dbReference>
<feature type="region of interest" description="Disordered" evidence="9">
    <location>
        <begin position="1"/>
        <end position="34"/>
    </location>
</feature>
<proteinExistence type="predicted"/>
<dbReference type="Proteomes" id="UP000076874">
    <property type="component" value="Unassembled WGS sequence"/>
</dbReference>
<dbReference type="EMBL" id="AZHD01000020">
    <property type="protein sequence ID" value="OAA55226.1"/>
    <property type="molecule type" value="Genomic_DNA"/>
</dbReference>
<feature type="compositionally biased region" description="Acidic residues" evidence="9">
    <location>
        <begin position="172"/>
        <end position="181"/>
    </location>
</feature>
<sequence length="821" mass="89044">METKRKSNGADGDLRASKRLKTVQGDKNVETPESTLETGLSFLEQIRRTGDKNGRRIAKNFEELPPKRGNEEYYKRIRMPISLVTIENKLRNGDFPTLSELESYVKRMVQNAKDFYPRASQPFDDAERVRKATSNFMVKHNPAYKLIHGYSAVPTPIPDELLEPSPTMTDEASPEADDDRVDDGAKADTEVGADATAEAAAEPEDKPATDDVVETAEDEVEVDANIEADAEGDAEADPNSKADIDVDANADAEMHEKVNADADADALISEEIEAGATTNGADAASDREKTGAEEGEEEKDVDAETREGENDDDEDEAERTPPPKHGSDRGARDTPLRARRKTSERPASFSSKPDHEYEGVPYKGLTFQQAQEKIMEEIIRRPDEEEEGYAYFEPFFNLPSRTLKDYFQVIKDPLSLKKLQKLVKGIRSRTERLGVSEYKSWAAFEEKASLLWENAYYYNEDGSPIANLAKELESMFRDHLRQAKAVVPEPPQPKIKIKKPQRGQEATSRAGSKRITIHVANTRGSSADSPAPKTGDSVSSDADAGSIAARTSMAAQTANTTTAKSAPLSESGGAVANVPSPAAAAVVAAKREDSSRASPALSQRPNGATPVVAASAPAPAAAVTLSSNGVTTAAKPVQGQTSVAISNGVVPNGQPTAPPAPVLPPRPAYESKFRAPGREPLFTNLALRTQPAINCGHSRFAIKMPPHPKLTQRSITLNIPHGQWRQHLLVTMTPSIQQQQRPFKMFVIANGATLGQSAPLPNVPATDPAEIGAKLYEVNLHPGVNVIQVQLIVGPGKDQKLPNGADAELERVTIFANMMKY</sequence>
<evidence type="ECO:0000256" key="2">
    <source>
        <dbReference type="ARBA" id="ARBA00022737"/>
    </source>
</evidence>
<evidence type="ECO:0000256" key="7">
    <source>
        <dbReference type="ARBA" id="ARBA00023242"/>
    </source>
</evidence>
<organism evidence="11 12">
    <name type="scientific">Niveomyces insectorum RCEF 264</name>
    <dbReference type="NCBI Taxonomy" id="1081102"/>
    <lineage>
        <taxon>Eukaryota</taxon>
        <taxon>Fungi</taxon>
        <taxon>Dikarya</taxon>
        <taxon>Ascomycota</taxon>
        <taxon>Pezizomycotina</taxon>
        <taxon>Sordariomycetes</taxon>
        <taxon>Hypocreomycetidae</taxon>
        <taxon>Hypocreales</taxon>
        <taxon>Cordycipitaceae</taxon>
        <taxon>Niveomyces</taxon>
    </lineage>
</organism>
<evidence type="ECO:0000313" key="12">
    <source>
        <dbReference type="Proteomes" id="UP000076874"/>
    </source>
</evidence>
<keyword evidence="12" id="KW-1185">Reference proteome</keyword>
<keyword evidence="2" id="KW-0677">Repeat</keyword>
<dbReference type="Gene3D" id="1.20.920.10">
    <property type="entry name" value="Bromodomain-like"/>
    <property type="match status" value="2"/>
</dbReference>
<evidence type="ECO:0000256" key="5">
    <source>
        <dbReference type="ARBA" id="ARBA00023117"/>
    </source>
</evidence>
<gene>
    <name evidence="11" type="ORF">SPI_08321</name>
</gene>
<feature type="region of interest" description="Disordered" evidence="9">
    <location>
        <begin position="157"/>
        <end position="362"/>
    </location>
</feature>
<dbReference type="GO" id="GO:0003682">
    <property type="term" value="F:chromatin binding"/>
    <property type="evidence" value="ECO:0007669"/>
    <property type="project" value="TreeGrafter"/>
</dbReference>
<evidence type="ECO:0000259" key="10">
    <source>
        <dbReference type="PROSITE" id="PS50014"/>
    </source>
</evidence>
<dbReference type="Pfam" id="PF00439">
    <property type="entry name" value="Bromodomain"/>
    <property type="match status" value="2"/>
</dbReference>
<feature type="compositionally biased region" description="Basic and acidic residues" evidence="9">
    <location>
        <begin position="318"/>
        <end position="344"/>
    </location>
</feature>
<dbReference type="GO" id="GO:0006368">
    <property type="term" value="P:transcription elongation by RNA polymerase II"/>
    <property type="evidence" value="ECO:0007669"/>
    <property type="project" value="TreeGrafter"/>
</dbReference>
<feature type="compositionally biased region" description="Acidic residues" evidence="9">
    <location>
        <begin position="262"/>
        <end position="273"/>
    </location>
</feature>
<dbReference type="OrthoDB" id="6017at2759"/>
<evidence type="ECO:0000256" key="8">
    <source>
        <dbReference type="PROSITE-ProRule" id="PRU00035"/>
    </source>
</evidence>
<evidence type="ECO:0000256" key="3">
    <source>
        <dbReference type="ARBA" id="ARBA00022853"/>
    </source>
</evidence>
<evidence type="ECO:0000256" key="9">
    <source>
        <dbReference type="SAM" id="MobiDB-lite"/>
    </source>
</evidence>
<feature type="compositionally biased region" description="Polar residues" evidence="9">
    <location>
        <begin position="596"/>
        <end position="606"/>
    </location>
</feature>
<feature type="compositionally biased region" description="Low complexity" evidence="9">
    <location>
        <begin position="190"/>
        <end position="200"/>
    </location>
</feature>
<dbReference type="SUPFAM" id="SSF47370">
    <property type="entry name" value="Bromodomain"/>
    <property type="match status" value="2"/>
</dbReference>
<feature type="domain" description="Bromo" evidence="10">
    <location>
        <begin position="53"/>
        <end position="123"/>
    </location>
</feature>
<evidence type="ECO:0000256" key="1">
    <source>
        <dbReference type="ARBA" id="ARBA00004123"/>
    </source>
</evidence>
<keyword evidence="6" id="KW-0804">Transcription</keyword>
<evidence type="ECO:0000256" key="4">
    <source>
        <dbReference type="ARBA" id="ARBA00023015"/>
    </source>
</evidence>
<comment type="subcellular location">
    <subcellularLocation>
        <location evidence="1">Nucleus</location>
    </subcellularLocation>
</comment>
<keyword evidence="3" id="KW-0156">Chromatin regulator</keyword>
<name>A0A167N7M9_9HYPO</name>